<dbReference type="InterPro" id="IPR052181">
    <property type="entry name" value="5hmC_binding"/>
</dbReference>
<keyword evidence="4" id="KW-1185">Reference proteome</keyword>
<feature type="domain" description="EVE" evidence="2">
    <location>
        <begin position="2"/>
        <end position="149"/>
    </location>
</feature>
<proteinExistence type="predicted"/>
<dbReference type="PANTHER" id="PTHR14087">
    <property type="entry name" value="THYMOCYTE NUCLEAR PROTEIN 1"/>
    <property type="match status" value="1"/>
</dbReference>
<gene>
    <name evidence="3" type="ORF">FE810_10840</name>
</gene>
<evidence type="ECO:0000259" key="2">
    <source>
        <dbReference type="Pfam" id="PF01878"/>
    </source>
</evidence>
<dbReference type="InterPro" id="IPR047197">
    <property type="entry name" value="THYN1-like_EVE"/>
</dbReference>
<dbReference type="Pfam" id="PF01878">
    <property type="entry name" value="EVE"/>
    <property type="match status" value="1"/>
</dbReference>
<reference evidence="3 4" key="1">
    <citation type="submission" date="2019-05" db="EMBL/GenBank/DDBJ databases">
        <title>Genome sequences of Thalassotalea litorea 1K03283.</title>
        <authorList>
            <person name="Zhang D."/>
        </authorList>
    </citation>
    <scope>NUCLEOTIDE SEQUENCE [LARGE SCALE GENOMIC DNA]</scope>
    <source>
        <strain evidence="3 4">MCCC 1K03283</strain>
    </source>
</reference>
<evidence type="ECO:0000313" key="4">
    <source>
        <dbReference type="Proteomes" id="UP000307790"/>
    </source>
</evidence>
<comment type="caution">
    <text evidence="3">The sequence shown here is derived from an EMBL/GenBank/DDBJ whole genome shotgun (WGS) entry which is preliminary data.</text>
</comment>
<organism evidence="3 4">
    <name type="scientific">Thalassotalea litorea</name>
    <dbReference type="NCBI Taxonomy" id="2020715"/>
    <lineage>
        <taxon>Bacteria</taxon>
        <taxon>Pseudomonadati</taxon>
        <taxon>Pseudomonadota</taxon>
        <taxon>Gammaproteobacteria</taxon>
        <taxon>Alteromonadales</taxon>
        <taxon>Colwelliaceae</taxon>
        <taxon>Thalassotalea</taxon>
    </lineage>
</organism>
<evidence type="ECO:0000256" key="1">
    <source>
        <dbReference type="ARBA" id="ARBA00022553"/>
    </source>
</evidence>
<dbReference type="AlphaFoldDB" id="A0A5R9IH32"/>
<dbReference type="EMBL" id="VCBC01000010">
    <property type="protein sequence ID" value="TLU64582.1"/>
    <property type="molecule type" value="Genomic_DNA"/>
</dbReference>
<name>A0A5R9IH32_9GAMM</name>
<keyword evidence="1" id="KW-0597">Phosphoprotein</keyword>
<accession>A0A5R9IH32</accession>
<dbReference type="InterPro" id="IPR015947">
    <property type="entry name" value="PUA-like_sf"/>
</dbReference>
<protein>
    <submittedName>
        <fullName evidence="3">EVE domain-containing protein</fullName>
    </submittedName>
</protein>
<evidence type="ECO:0000313" key="3">
    <source>
        <dbReference type="EMBL" id="TLU64582.1"/>
    </source>
</evidence>
<dbReference type="InterPro" id="IPR002740">
    <property type="entry name" value="EVE_domain"/>
</dbReference>
<dbReference type="SUPFAM" id="SSF88697">
    <property type="entry name" value="PUA domain-like"/>
    <property type="match status" value="1"/>
</dbReference>
<dbReference type="OrthoDB" id="9791347at2"/>
<dbReference type="FunFam" id="3.10.590.10:FF:000003">
    <property type="entry name" value="Thymocyte nuclear protein 1"/>
    <property type="match status" value="1"/>
</dbReference>
<dbReference type="Proteomes" id="UP000307790">
    <property type="component" value="Unassembled WGS sequence"/>
</dbReference>
<dbReference type="PANTHER" id="PTHR14087:SF7">
    <property type="entry name" value="THYMOCYTE NUCLEAR PROTEIN 1"/>
    <property type="match status" value="1"/>
</dbReference>
<dbReference type="RefSeq" id="WP_138320080.1">
    <property type="nucleotide sequence ID" value="NZ_VCBC01000010.1"/>
</dbReference>
<sequence length="156" mass="18067">MNYWLFKTEPDEFSIDDLAKVGPEGECWEGIRNYQARNFMRDKVRVGDKVFIYHSSCKDVGIAGIGEIVKAAFPDPFQFNPTSKYFDEKSTQENPRWVAVQVAFIEKFDKLIPLSLLKQQPPLEDMVLVNRGRLSIQPVEEKHWQFILALKGQQLS</sequence>
<dbReference type="CDD" id="cd21133">
    <property type="entry name" value="EVE"/>
    <property type="match status" value="1"/>
</dbReference>
<dbReference type="Gene3D" id="3.10.590.10">
    <property type="entry name" value="ph1033 like domains"/>
    <property type="match status" value="1"/>
</dbReference>